<name>A0A852VH88_9BACT</name>
<organism evidence="1 2">
    <name type="scientific">Tunturiibacter lichenicola</name>
    <dbReference type="NCBI Taxonomy" id="2051959"/>
    <lineage>
        <taxon>Bacteria</taxon>
        <taxon>Pseudomonadati</taxon>
        <taxon>Acidobacteriota</taxon>
        <taxon>Terriglobia</taxon>
        <taxon>Terriglobales</taxon>
        <taxon>Acidobacteriaceae</taxon>
        <taxon>Tunturiibacter</taxon>
    </lineage>
</organism>
<proteinExistence type="predicted"/>
<accession>A0A852VH88</accession>
<evidence type="ECO:0008006" key="3">
    <source>
        <dbReference type="Google" id="ProtNLM"/>
    </source>
</evidence>
<dbReference type="AlphaFoldDB" id="A0A852VH88"/>
<dbReference type="Gene3D" id="3.30.530.20">
    <property type="match status" value="1"/>
</dbReference>
<reference evidence="1 2" key="1">
    <citation type="submission" date="2020-07" db="EMBL/GenBank/DDBJ databases">
        <title>Genomic Encyclopedia of Type Strains, Phase IV (KMG-V): Genome sequencing to study the core and pangenomes of soil and plant-associated prokaryotes.</title>
        <authorList>
            <person name="Whitman W."/>
        </authorList>
    </citation>
    <scope>NUCLEOTIDE SEQUENCE [LARGE SCALE GENOMIC DNA]</scope>
    <source>
        <strain evidence="1 2">M8UP22</strain>
    </source>
</reference>
<comment type="caution">
    <text evidence="1">The sequence shown here is derived from an EMBL/GenBank/DDBJ whole genome shotgun (WGS) entry which is preliminary data.</text>
</comment>
<dbReference type="Pfam" id="PF10604">
    <property type="entry name" value="Polyketide_cyc2"/>
    <property type="match status" value="1"/>
</dbReference>
<evidence type="ECO:0000313" key="2">
    <source>
        <dbReference type="Proteomes" id="UP000564385"/>
    </source>
</evidence>
<gene>
    <name evidence="1" type="ORF">HDF08_000923</name>
</gene>
<sequence length="169" mass="18423">MKGFLLFAGFLAAVGVVGYLIVPSWTVTASTVSSASPQQIWAWYIDTPDVPQWDHLVKQVIAHGPFEVNTQGENIPYSGPVMHWTLTQVTVNKSYTETSRLPLATLEATHVVSVQDNVTHITHGITVNGPAAWVYRFLFRKQIDDGMRQAINDLAAGAPNGLLHTGGGR</sequence>
<dbReference type="Proteomes" id="UP000564385">
    <property type="component" value="Unassembled WGS sequence"/>
</dbReference>
<dbReference type="InterPro" id="IPR019587">
    <property type="entry name" value="Polyketide_cyclase/dehydratase"/>
</dbReference>
<dbReference type="EMBL" id="JACCCU010000001">
    <property type="protein sequence ID" value="NYF88856.1"/>
    <property type="molecule type" value="Genomic_DNA"/>
</dbReference>
<dbReference type="InterPro" id="IPR023393">
    <property type="entry name" value="START-like_dom_sf"/>
</dbReference>
<evidence type="ECO:0000313" key="1">
    <source>
        <dbReference type="EMBL" id="NYF88856.1"/>
    </source>
</evidence>
<protein>
    <recommendedName>
        <fullName evidence="3">SRPBCC family protein</fullName>
    </recommendedName>
</protein>
<dbReference type="SUPFAM" id="SSF55961">
    <property type="entry name" value="Bet v1-like"/>
    <property type="match status" value="1"/>
</dbReference>